<dbReference type="InterPro" id="IPR036291">
    <property type="entry name" value="NAD(P)-bd_dom_sf"/>
</dbReference>
<evidence type="ECO:0000256" key="5">
    <source>
        <dbReference type="ARBA" id="ARBA00013189"/>
    </source>
</evidence>
<keyword evidence="9 10" id="KW-0413">Isomerase</keyword>
<evidence type="ECO:0000256" key="6">
    <source>
        <dbReference type="ARBA" id="ARBA00018569"/>
    </source>
</evidence>
<dbReference type="PRINTS" id="PR01713">
    <property type="entry name" value="NUCEPIMERASE"/>
</dbReference>
<comment type="similarity">
    <text evidence="4 10">Belongs to the NAD(P)-dependent epimerase/dehydratase family.</text>
</comment>
<dbReference type="OrthoDB" id="9801785at2"/>
<evidence type="ECO:0000313" key="14">
    <source>
        <dbReference type="Proteomes" id="UP000195141"/>
    </source>
</evidence>
<gene>
    <name evidence="13" type="ORF">A5888_000449</name>
    <name evidence="12" type="ORF">A5888_000484</name>
</gene>
<organism evidence="12">
    <name type="scientific">Candidatus Enterococcus clewellii</name>
    <dbReference type="NCBI Taxonomy" id="1834193"/>
    <lineage>
        <taxon>Bacteria</taxon>
        <taxon>Bacillati</taxon>
        <taxon>Bacillota</taxon>
        <taxon>Bacilli</taxon>
        <taxon>Lactobacillales</taxon>
        <taxon>Enterococcaceae</taxon>
        <taxon>Enterococcus</taxon>
    </lineage>
</organism>
<keyword evidence="8" id="KW-0299">Galactose metabolism</keyword>
<evidence type="ECO:0000313" key="13">
    <source>
        <dbReference type="EMBL" id="WYJ88730.1"/>
    </source>
</evidence>
<evidence type="ECO:0000256" key="1">
    <source>
        <dbReference type="ARBA" id="ARBA00000083"/>
    </source>
</evidence>
<dbReference type="PANTHER" id="PTHR43725">
    <property type="entry name" value="UDP-GLUCOSE 4-EPIMERASE"/>
    <property type="match status" value="1"/>
</dbReference>
<proteinExistence type="inferred from homology"/>
<name>A0A242KDQ2_9ENTE</name>
<dbReference type="RefSeq" id="WP_086347633.1">
    <property type="nucleotide sequence ID" value="NZ_CP147247.1"/>
</dbReference>
<dbReference type="PANTHER" id="PTHR43725:SF47">
    <property type="entry name" value="UDP-GLUCOSE 4-EPIMERASE"/>
    <property type="match status" value="1"/>
</dbReference>
<reference evidence="12" key="1">
    <citation type="submission" date="2017-05" db="EMBL/GenBank/DDBJ databases">
        <title>The Genome Sequence of Enterococcus sp. 9E7_DIV0242.</title>
        <authorList>
            <consortium name="The Broad Institute Genomics Platform"/>
            <consortium name="The Broad Institute Genomic Center for Infectious Diseases"/>
            <person name="Earl A."/>
            <person name="Manson A."/>
            <person name="Schwartman J."/>
            <person name="Gilmore M."/>
            <person name="Abouelleil A."/>
            <person name="Cao P."/>
            <person name="Chapman S."/>
            <person name="Cusick C."/>
            <person name="Shea T."/>
            <person name="Young S."/>
            <person name="Neafsey D."/>
            <person name="Nusbaum C."/>
            <person name="Birren B."/>
        </authorList>
    </citation>
    <scope>NUCLEOTIDE SEQUENCE [LARGE SCALE GENOMIC DNA]</scope>
    <source>
        <strain evidence="12">9E7_DIV0242</strain>
    </source>
</reference>
<dbReference type="CDD" id="cd05247">
    <property type="entry name" value="UDP_G4E_1_SDR_e"/>
    <property type="match status" value="1"/>
</dbReference>
<evidence type="ECO:0000259" key="11">
    <source>
        <dbReference type="Pfam" id="PF01370"/>
    </source>
</evidence>
<keyword evidence="10" id="KW-0119">Carbohydrate metabolism</keyword>
<protein>
    <recommendedName>
        <fullName evidence="6 10">UDP-glucose 4-epimerase</fullName>
        <ecNumber evidence="5 10">5.1.3.2</ecNumber>
    </recommendedName>
</protein>
<evidence type="ECO:0000256" key="10">
    <source>
        <dbReference type="RuleBase" id="RU366046"/>
    </source>
</evidence>
<dbReference type="GO" id="GO:0005829">
    <property type="term" value="C:cytosol"/>
    <property type="evidence" value="ECO:0007669"/>
    <property type="project" value="TreeGrafter"/>
</dbReference>
<evidence type="ECO:0000256" key="3">
    <source>
        <dbReference type="ARBA" id="ARBA00004947"/>
    </source>
</evidence>
<keyword evidence="7 10" id="KW-0520">NAD</keyword>
<reference evidence="13" key="2">
    <citation type="submission" date="2017-05" db="EMBL/GenBank/DDBJ databases">
        <authorList>
            <consortium name="The Broad Institute Genomics Platform"/>
            <consortium name="The Broad Institute Genomic Center for Infectious Diseases"/>
            <person name="Earl A."/>
            <person name="Manson A."/>
            <person name="Schwartman J."/>
            <person name="Gilmore M."/>
            <person name="Abouelleil A."/>
            <person name="Cao P."/>
            <person name="Chapman S."/>
            <person name="Cusick C."/>
            <person name="Shea T."/>
            <person name="Young S."/>
            <person name="Neafsey D."/>
            <person name="Nusbaum C."/>
            <person name="Birren B."/>
        </authorList>
    </citation>
    <scope>NUCLEOTIDE SEQUENCE</scope>
    <source>
        <strain evidence="13">9E7_DIV0242</strain>
    </source>
</reference>
<dbReference type="SUPFAM" id="SSF51735">
    <property type="entry name" value="NAD(P)-binding Rossmann-fold domains"/>
    <property type="match status" value="1"/>
</dbReference>
<dbReference type="Proteomes" id="UP000195141">
    <property type="component" value="Chromosome"/>
</dbReference>
<evidence type="ECO:0000256" key="7">
    <source>
        <dbReference type="ARBA" id="ARBA00023027"/>
    </source>
</evidence>
<dbReference type="EC" id="5.1.3.2" evidence="5 10"/>
<dbReference type="EMBL" id="CP147247">
    <property type="protein sequence ID" value="WYJ88730.1"/>
    <property type="molecule type" value="Genomic_DNA"/>
</dbReference>
<dbReference type="InterPro" id="IPR005886">
    <property type="entry name" value="UDP_G4E"/>
</dbReference>
<dbReference type="InterPro" id="IPR001509">
    <property type="entry name" value="Epimerase_deHydtase"/>
</dbReference>
<dbReference type="NCBIfam" id="TIGR01179">
    <property type="entry name" value="galE"/>
    <property type="match status" value="1"/>
</dbReference>
<evidence type="ECO:0000256" key="9">
    <source>
        <dbReference type="ARBA" id="ARBA00023235"/>
    </source>
</evidence>
<dbReference type="GO" id="GO:0006012">
    <property type="term" value="P:galactose metabolic process"/>
    <property type="evidence" value="ECO:0007669"/>
    <property type="project" value="UniProtKB-UniPathway"/>
</dbReference>
<feature type="domain" description="NAD-dependent epimerase/dehydratase" evidence="11">
    <location>
        <begin position="4"/>
        <end position="266"/>
    </location>
</feature>
<dbReference type="EMBL" id="NGMM01000001">
    <property type="protein sequence ID" value="OTP18670.1"/>
    <property type="molecule type" value="Genomic_DNA"/>
</dbReference>
<comment type="catalytic activity">
    <reaction evidence="1 10">
        <text>UDP-alpha-D-glucose = UDP-alpha-D-galactose</text>
        <dbReference type="Rhea" id="RHEA:22168"/>
        <dbReference type="ChEBI" id="CHEBI:58885"/>
        <dbReference type="ChEBI" id="CHEBI:66914"/>
        <dbReference type="EC" id="5.1.3.2"/>
    </reaction>
</comment>
<dbReference type="AlphaFoldDB" id="A0A242KDQ2"/>
<dbReference type="UniPathway" id="UPA00214"/>
<comment type="pathway">
    <text evidence="3 10">Carbohydrate metabolism; galactose metabolism.</text>
</comment>
<accession>A0A242KDQ2</accession>
<dbReference type="Gene3D" id="3.90.25.10">
    <property type="entry name" value="UDP-galactose 4-epimerase, domain 1"/>
    <property type="match status" value="1"/>
</dbReference>
<comment type="subunit">
    <text evidence="10">Homodimer.</text>
</comment>
<comment type="cofactor">
    <cofactor evidence="2 10">
        <name>NAD(+)</name>
        <dbReference type="ChEBI" id="CHEBI:57540"/>
    </cofactor>
</comment>
<dbReference type="GO" id="GO:0003978">
    <property type="term" value="F:UDP-glucose 4-epimerase activity"/>
    <property type="evidence" value="ECO:0007669"/>
    <property type="project" value="UniProtKB-UniRule"/>
</dbReference>
<sequence length="342" mass="37904">MAAILIAGGAGYVGSHTAVKLLEQDVDVVIADDFSNSNAAVIQAIEAITGKKVKNYEVDLTKKEAIRTIFDENDISGVINFAGYKSVGESSKIPLAYYRNNLEIMLSLLTVMQENEVFNLVFSSSATVYGEPKILPIREVDGCSPVNTYGKSKQMIEQILQDLSVSDQRWHLIALRFFNPLGAHKSGDLGEDPNGLPNNLAPYITQVALGKLPILHVLGHDFPTPDGTSIRDYLHIDDLAQGHISAMNYLLESPNEIAGFEAINLGSGKGYSVLEILRSFEKVTERDIPFEYTTKREGDIAESFASIEKAEQMLNWKPVYTLEEMCIDTWNWQQKHPNGYAK</sequence>
<keyword evidence="14" id="KW-1185">Reference proteome</keyword>
<dbReference type="Pfam" id="PF01370">
    <property type="entry name" value="Epimerase"/>
    <property type="match status" value="1"/>
</dbReference>
<reference evidence="13" key="3">
    <citation type="submission" date="2024-03" db="EMBL/GenBank/DDBJ databases">
        <title>The Genome Sequence of Enterococcus sp. DIV0242b.</title>
        <authorList>
            <consortium name="The Broad Institute Genomics Platform"/>
            <consortium name="The Broad Institute Microbial Omics Core"/>
            <consortium name="The Broad Institute Genomic Center for Infectious Diseases"/>
            <person name="Earl A."/>
            <person name="Manson A."/>
            <person name="Gilmore M."/>
            <person name="Schwartman J."/>
            <person name="Shea T."/>
            <person name="Abouelleil A."/>
            <person name="Cao P."/>
            <person name="Chapman S."/>
            <person name="Cusick C."/>
            <person name="Young S."/>
            <person name="Neafsey D."/>
            <person name="Nusbaum C."/>
            <person name="Birren B."/>
        </authorList>
    </citation>
    <scope>NUCLEOTIDE SEQUENCE</scope>
    <source>
        <strain evidence="13">9E7_DIV0242</strain>
    </source>
</reference>
<evidence type="ECO:0000256" key="2">
    <source>
        <dbReference type="ARBA" id="ARBA00001911"/>
    </source>
</evidence>
<evidence type="ECO:0000313" key="12">
    <source>
        <dbReference type="EMBL" id="OTP18670.1"/>
    </source>
</evidence>
<evidence type="ECO:0000256" key="8">
    <source>
        <dbReference type="ARBA" id="ARBA00023144"/>
    </source>
</evidence>
<evidence type="ECO:0000256" key="4">
    <source>
        <dbReference type="ARBA" id="ARBA00007637"/>
    </source>
</evidence>
<dbReference type="Gene3D" id="3.40.50.720">
    <property type="entry name" value="NAD(P)-binding Rossmann-like Domain"/>
    <property type="match status" value="1"/>
</dbReference>